<dbReference type="EMBL" id="GBEZ01014332">
    <property type="protein sequence ID" value="JAC71734.1"/>
    <property type="molecule type" value="Transcribed_RNA"/>
</dbReference>
<dbReference type="InterPro" id="IPR002081">
    <property type="entry name" value="Cryptochrome/DNA_photolyase_1"/>
</dbReference>
<dbReference type="Gene3D" id="3.40.50.620">
    <property type="entry name" value="HUPs"/>
    <property type="match status" value="1"/>
</dbReference>
<dbReference type="GO" id="GO:0000719">
    <property type="term" value="P:photoreactive repair"/>
    <property type="evidence" value="ECO:0007669"/>
    <property type="project" value="TreeGrafter"/>
</dbReference>
<dbReference type="InterPro" id="IPR036134">
    <property type="entry name" value="Crypto/Photolyase_FAD-like_sf"/>
</dbReference>
<dbReference type="AlphaFoldDB" id="A0A061RLV7"/>
<keyword evidence="5" id="KW-0456">Lyase</keyword>
<protein>
    <submittedName>
        <fullName evidence="5">Deoxyribodipyrimidine photo-lyase</fullName>
    </submittedName>
</protein>
<accession>A0A061RLV7</accession>
<sequence length="396" mass="44032">MQFGRIWALNFSATHIQLPKGKPTRELPFLRRCQEPNSGSSNIRLMFSCKNIDAKRMGKVAIIWFRNDLRLHDNSLISRASNEIKKGYVDSVLPVFFFDPVSFSVSDFGNQRSGPLRTRFLLESVRNLKENFKRIESDLFIFCCPPQVGLLELASQNSVAVVYAQAEVTHEEIKAEESVRDALPDGVRLELEWGTTLLHREDLPFADGLEDMPDSFTQFRRAVEGSVPVRAELECQPPAPGGLPLPRGPDGLPARAAPPPELQSLPGMGGAGRESDLPATHCEGGEDAALRRLQFYLWDTDYVAGYFDTRNGMLGRDFSTSVARRGVPLPPARLLGALPIRARACRQQVDLLGPLRAPHARLLQVLRRQARSAYLCGVWADGPRAWDQVGPPARAL</sequence>
<dbReference type="InterPro" id="IPR036155">
    <property type="entry name" value="Crypto/Photolyase_N_sf"/>
</dbReference>
<evidence type="ECO:0000256" key="1">
    <source>
        <dbReference type="ARBA" id="ARBA00005862"/>
    </source>
</evidence>
<feature type="compositionally biased region" description="Pro residues" evidence="3">
    <location>
        <begin position="237"/>
        <end position="247"/>
    </location>
</feature>
<keyword evidence="2" id="KW-0285">Flavoprotein</keyword>
<evidence type="ECO:0000313" key="5">
    <source>
        <dbReference type="EMBL" id="JAC71734.1"/>
    </source>
</evidence>
<dbReference type="InterPro" id="IPR014729">
    <property type="entry name" value="Rossmann-like_a/b/a_fold"/>
</dbReference>
<comment type="similarity">
    <text evidence="1">Belongs to the DNA photolyase class-1 family.</text>
</comment>
<evidence type="ECO:0000256" key="3">
    <source>
        <dbReference type="SAM" id="MobiDB-lite"/>
    </source>
</evidence>
<keyword evidence="2" id="KW-0274">FAD</keyword>
<dbReference type="PANTHER" id="PTHR11455:SF22">
    <property type="entry name" value="CRYPTOCHROME DASH"/>
    <property type="match status" value="1"/>
</dbReference>
<dbReference type="SUPFAM" id="SSF48173">
    <property type="entry name" value="Cryptochrome/photolyase FAD-binding domain"/>
    <property type="match status" value="1"/>
</dbReference>
<evidence type="ECO:0000256" key="2">
    <source>
        <dbReference type="PIRSR" id="PIRSR602081-1"/>
    </source>
</evidence>
<feature type="region of interest" description="Disordered" evidence="3">
    <location>
        <begin position="235"/>
        <end position="282"/>
    </location>
</feature>
<feature type="binding site" evidence="2">
    <location>
        <position position="306"/>
    </location>
    <ligand>
        <name>FAD</name>
        <dbReference type="ChEBI" id="CHEBI:57692"/>
    </ligand>
</feature>
<dbReference type="PROSITE" id="PS51645">
    <property type="entry name" value="PHR_CRY_ALPHA_BETA"/>
    <property type="match status" value="1"/>
</dbReference>
<reference evidence="5" key="1">
    <citation type="submission" date="2014-05" db="EMBL/GenBank/DDBJ databases">
        <title>The transcriptome of the halophilic microalga Tetraselmis sp. GSL018 isolated from the Great Salt Lake, Utah.</title>
        <authorList>
            <person name="Jinkerson R.E."/>
            <person name="D'Adamo S."/>
            <person name="Posewitz M.C."/>
        </authorList>
    </citation>
    <scope>NUCLEOTIDE SEQUENCE</scope>
    <source>
        <strain evidence="5">GSL018</strain>
    </source>
</reference>
<dbReference type="PANTHER" id="PTHR11455">
    <property type="entry name" value="CRYPTOCHROME"/>
    <property type="match status" value="1"/>
</dbReference>
<dbReference type="GO" id="GO:0003677">
    <property type="term" value="F:DNA binding"/>
    <property type="evidence" value="ECO:0007669"/>
    <property type="project" value="TreeGrafter"/>
</dbReference>
<name>A0A061RLV7_9CHLO</name>
<proteinExistence type="inferred from homology"/>
<dbReference type="InterPro" id="IPR006050">
    <property type="entry name" value="DNA_photolyase_N"/>
</dbReference>
<comment type="cofactor">
    <cofactor evidence="2">
        <name>FAD</name>
        <dbReference type="ChEBI" id="CHEBI:57692"/>
    </cofactor>
    <text evidence="2">Binds 1 FAD per subunit.</text>
</comment>
<dbReference type="Gene3D" id="1.25.40.80">
    <property type="match status" value="1"/>
</dbReference>
<evidence type="ECO:0000259" key="4">
    <source>
        <dbReference type="PROSITE" id="PS51645"/>
    </source>
</evidence>
<dbReference type="Pfam" id="PF00875">
    <property type="entry name" value="DNA_photolyase"/>
    <property type="match status" value="1"/>
</dbReference>
<dbReference type="GO" id="GO:0071949">
    <property type="term" value="F:FAD binding"/>
    <property type="evidence" value="ECO:0007669"/>
    <property type="project" value="TreeGrafter"/>
</dbReference>
<dbReference type="GO" id="GO:0003904">
    <property type="term" value="F:deoxyribodipyrimidine photo-lyase activity"/>
    <property type="evidence" value="ECO:0007669"/>
    <property type="project" value="TreeGrafter"/>
</dbReference>
<dbReference type="SUPFAM" id="SSF52425">
    <property type="entry name" value="Cryptochrome/photolyase, N-terminal domain"/>
    <property type="match status" value="1"/>
</dbReference>
<feature type="domain" description="Photolyase/cryptochrome alpha/beta" evidence="4">
    <location>
        <begin position="59"/>
        <end position="197"/>
    </location>
</feature>
<organism evidence="5">
    <name type="scientific">Tetraselmis sp. GSL018</name>
    <dbReference type="NCBI Taxonomy" id="582737"/>
    <lineage>
        <taxon>Eukaryota</taxon>
        <taxon>Viridiplantae</taxon>
        <taxon>Chlorophyta</taxon>
        <taxon>core chlorophytes</taxon>
        <taxon>Chlorodendrophyceae</taxon>
        <taxon>Chlorodendrales</taxon>
        <taxon>Chlorodendraceae</taxon>
        <taxon>Tetraselmis</taxon>
    </lineage>
</organism>
<gene>
    <name evidence="5" type="primary">PHRB</name>
    <name evidence="5" type="ORF">TSPGSL018_1245</name>
</gene>